<feature type="region of interest" description="Disordered" evidence="1">
    <location>
        <begin position="26"/>
        <end position="50"/>
    </location>
</feature>
<proteinExistence type="predicted"/>
<dbReference type="OrthoDB" id="5876770at2759"/>
<feature type="region of interest" description="Disordered" evidence="1">
    <location>
        <begin position="258"/>
        <end position="306"/>
    </location>
</feature>
<dbReference type="EMBL" id="JOJR01000191">
    <property type="protein sequence ID" value="RCN42491.1"/>
    <property type="molecule type" value="Genomic_DNA"/>
</dbReference>
<dbReference type="AlphaFoldDB" id="A0A368GDP0"/>
<feature type="compositionally biased region" description="Low complexity" evidence="1">
    <location>
        <begin position="335"/>
        <end position="347"/>
    </location>
</feature>
<evidence type="ECO:0000256" key="1">
    <source>
        <dbReference type="SAM" id="MobiDB-lite"/>
    </source>
</evidence>
<dbReference type="Proteomes" id="UP000252519">
    <property type="component" value="Unassembled WGS sequence"/>
</dbReference>
<feature type="region of interest" description="Disordered" evidence="1">
    <location>
        <begin position="327"/>
        <end position="363"/>
    </location>
</feature>
<evidence type="ECO:0000313" key="3">
    <source>
        <dbReference type="Proteomes" id="UP000252519"/>
    </source>
</evidence>
<reference evidence="2 3" key="1">
    <citation type="submission" date="2014-10" db="EMBL/GenBank/DDBJ databases">
        <title>Draft genome of the hookworm Ancylostoma caninum.</title>
        <authorList>
            <person name="Mitreva M."/>
        </authorList>
    </citation>
    <scope>NUCLEOTIDE SEQUENCE [LARGE SCALE GENOMIC DNA]</scope>
    <source>
        <strain evidence="2 3">Baltimore</strain>
    </source>
</reference>
<name>A0A368GDP0_ANCCA</name>
<evidence type="ECO:0000313" key="2">
    <source>
        <dbReference type="EMBL" id="RCN42491.1"/>
    </source>
</evidence>
<keyword evidence="3" id="KW-1185">Reference proteome</keyword>
<feature type="compositionally biased region" description="Polar residues" evidence="1">
    <location>
        <begin position="285"/>
        <end position="294"/>
    </location>
</feature>
<organism evidence="2 3">
    <name type="scientific">Ancylostoma caninum</name>
    <name type="common">Dog hookworm</name>
    <dbReference type="NCBI Taxonomy" id="29170"/>
    <lineage>
        <taxon>Eukaryota</taxon>
        <taxon>Metazoa</taxon>
        <taxon>Ecdysozoa</taxon>
        <taxon>Nematoda</taxon>
        <taxon>Chromadorea</taxon>
        <taxon>Rhabditida</taxon>
        <taxon>Rhabditina</taxon>
        <taxon>Rhabditomorpha</taxon>
        <taxon>Strongyloidea</taxon>
        <taxon>Ancylostomatidae</taxon>
        <taxon>Ancylostomatinae</taxon>
        <taxon>Ancylostoma</taxon>
    </lineage>
</organism>
<protein>
    <submittedName>
        <fullName evidence="2">Uncharacterized protein</fullName>
    </submittedName>
</protein>
<comment type="caution">
    <text evidence="2">The sequence shown here is derived from an EMBL/GenBank/DDBJ whole genome shotgun (WGS) entry which is preliminary data.</text>
</comment>
<feature type="compositionally biased region" description="Low complexity" evidence="1">
    <location>
        <begin position="150"/>
        <end position="166"/>
    </location>
</feature>
<gene>
    <name evidence="2" type="ORF">ANCCAN_11525</name>
</gene>
<feature type="compositionally biased region" description="Low complexity" evidence="1">
    <location>
        <begin position="268"/>
        <end position="284"/>
    </location>
</feature>
<accession>A0A368GDP0</accession>
<feature type="region of interest" description="Disordered" evidence="1">
    <location>
        <begin position="136"/>
        <end position="166"/>
    </location>
</feature>
<sequence>MVRVRACSTVRGFKCVGHNKEFQSCDSSLVRPPSVSDSRPGARQKPPLGGDVDVVDPYSEDRRIAMRQLYQDYEVEVPEAEQTSPLPHVRPAVPAPPREPIVIAQYARRFPQPPAGEGLHIEEPGVRNSVDLSHENDAVAPAGPPSRSEVVTSSAPALTSTTPTTTTTFTATTTVTTTVATVAPSTETETLLGITDDPNDIMPSTTATIEENTSEDVAATENYTEDSTQQEMESFPITVDEEGTEEYISDEFVPIEEQSDLDGGEDGTSTLPTPTTETTTSPSTAVRSTISQQKPPAARNHKPQTAVNIKGTSFIVSASQFPIRNPAVPLPPLQSSTSASPRTAATSYEKENLRGKKSRQQRLRKLNSRARPRPLAVVPTTTTTNATQEAVEGDTARALSWMIANVAKLMNENANMPVVDKVPIEKVDADTDQVLSRLPSGVEVISEQDRFILKEDASNDPVVKVDRQTSEDSGMTDGRNWFIVCLASG</sequence>